<evidence type="ECO:0000256" key="7">
    <source>
        <dbReference type="ARBA" id="ARBA00022991"/>
    </source>
</evidence>
<dbReference type="GeneID" id="1209079"/>
<evidence type="ECO:0000256" key="4">
    <source>
        <dbReference type="ARBA" id="ARBA00014046"/>
    </source>
</evidence>
<reference evidence="16 17" key="2">
    <citation type="journal article" date="2009" name="Infect. Immun.">
        <title>Comparative genomics reveal extensive transposon-mediated genomic plasticity and diversity among potential effector proteins within the genus Coxiella.</title>
        <authorList>
            <person name="Beare P.A."/>
            <person name="Unsworth N."/>
            <person name="Andoh M."/>
            <person name="Voth D.E."/>
            <person name="Omsland A."/>
            <person name="Gilk S.D."/>
            <person name="Williams K.P."/>
            <person name="Sobral B.W."/>
            <person name="Kupko J.J.III."/>
            <person name="Porcella S.F."/>
            <person name="Samuel J.E."/>
            <person name="Heinzen R.A."/>
        </authorList>
    </citation>
    <scope>NUCLEOTIDE SEQUENCE [LARGE SCALE GENOMIC DNA]</scope>
    <source>
        <strain evidence="17">RSA 493 / Nine Mile phase I</strain>
    </source>
</reference>
<evidence type="ECO:0000256" key="1">
    <source>
        <dbReference type="ARBA" id="ARBA00001932"/>
    </source>
</evidence>
<evidence type="ECO:0000313" key="17">
    <source>
        <dbReference type="Proteomes" id="UP000002671"/>
    </source>
</evidence>
<evidence type="ECO:0000259" key="15">
    <source>
        <dbReference type="PROSITE" id="PS51645"/>
    </source>
</evidence>
<sequence>MTTIFWFRQDLRLSDNPALVEAAKSADHLIPLYILDDQLKMLGDAQRWWLHHSLSSLQTALSKKGTSLILKKGDTKRVLLELIKKYKVEKIYWNRSYEPPYREIDTYLENRLPPLSVEIYHSTLLTEPQKIKNKSGGYYKIFTPFWKHINASLQPRKTLAAPKKFSQHRAIKSDNLETWNLLPKHPDWSQGFDQWKPGEKNAQIVLKKFIKENLKNYPAHRDRPDISSTSHLSPYLHFGEISIRQVWTAITQATIQDKNLQKAADVFLRQLIWREFAYYLLWHFPQMGRSNFRNQFDNFKWKKNKNWLRAWQKGLTGYPIVDAGMRELWCTGYMHNRVRMIVASFLVKDLMIDWREGEKWFWNTLLDADLANNALGWQWIAGCGPDAAPYFRIFNPILQSKKFDPDGTYIKRWIPELAKVPSKYIHYPADMPDNISESSKVNLGVDYPFPIVNHHKAKELALKAYKDSTYRL</sequence>
<evidence type="ECO:0000256" key="13">
    <source>
        <dbReference type="PIRSR" id="PIRSR602081-2"/>
    </source>
</evidence>
<evidence type="ECO:0000256" key="14">
    <source>
        <dbReference type="RuleBase" id="RU004182"/>
    </source>
</evidence>
<dbReference type="InterPro" id="IPR002081">
    <property type="entry name" value="Cryptochrome/DNA_photolyase_1"/>
</dbReference>
<name>Q83CE4_COXBU</name>
<dbReference type="HOGENOM" id="CLU_010348_2_2_6"/>
<dbReference type="InterPro" id="IPR005101">
    <property type="entry name" value="Cryptochr/Photolyase_FAD-bd"/>
</dbReference>
<dbReference type="Pfam" id="PF00875">
    <property type="entry name" value="DNA_photolyase"/>
    <property type="match status" value="1"/>
</dbReference>
<dbReference type="PROSITE" id="PS00394">
    <property type="entry name" value="DNA_PHOTOLYASES_1_1"/>
    <property type="match status" value="1"/>
</dbReference>
<feature type="site" description="Electron transfer via tryptophanyl radical" evidence="13">
    <location>
        <position position="377"/>
    </location>
</feature>
<evidence type="ECO:0000256" key="6">
    <source>
        <dbReference type="ARBA" id="ARBA00022827"/>
    </source>
</evidence>
<dbReference type="InterPro" id="IPR006050">
    <property type="entry name" value="DNA_photolyase_N"/>
</dbReference>
<evidence type="ECO:0000256" key="5">
    <source>
        <dbReference type="ARBA" id="ARBA00022630"/>
    </source>
</evidence>
<dbReference type="Gene3D" id="1.10.579.10">
    <property type="entry name" value="DNA Cyclobutane Dipyrimidine Photolyase, subunit A, domain 3"/>
    <property type="match status" value="1"/>
</dbReference>
<dbReference type="EMBL" id="AE016828">
    <property type="protein sequence ID" value="AAO90685.1"/>
    <property type="molecule type" value="Genomic_DNA"/>
</dbReference>
<dbReference type="Gene3D" id="1.25.40.80">
    <property type="match status" value="1"/>
</dbReference>
<dbReference type="SUPFAM" id="SSF52425">
    <property type="entry name" value="Cryptochrome/photolyase, N-terminal domain"/>
    <property type="match status" value="1"/>
</dbReference>
<dbReference type="GO" id="GO:0009416">
    <property type="term" value="P:response to light stimulus"/>
    <property type="evidence" value="ECO:0000318"/>
    <property type="project" value="GO_Central"/>
</dbReference>
<evidence type="ECO:0000256" key="11">
    <source>
        <dbReference type="ARBA" id="ARBA00083107"/>
    </source>
</evidence>
<feature type="binding site" evidence="12">
    <location>
        <position position="217"/>
    </location>
    <ligand>
        <name>FAD</name>
        <dbReference type="ChEBI" id="CHEBI:57692"/>
    </ligand>
</feature>
<feature type="domain" description="Photolyase/cryptochrome alpha/beta" evidence="15">
    <location>
        <begin position="1"/>
        <end position="125"/>
    </location>
</feature>
<dbReference type="InterPro" id="IPR018394">
    <property type="entry name" value="DNA_photolyase_1_CS_C"/>
</dbReference>
<dbReference type="GO" id="GO:0000719">
    <property type="term" value="P:photoreactive repair"/>
    <property type="evidence" value="ECO:0007669"/>
    <property type="project" value="UniProtKB-ARBA"/>
</dbReference>
<dbReference type="InterPro" id="IPR036155">
    <property type="entry name" value="Crypto/Photolyase_N_sf"/>
</dbReference>
<dbReference type="OrthoDB" id="9772484at2"/>
<dbReference type="PANTHER" id="PTHR11455">
    <property type="entry name" value="CRYPTOCHROME"/>
    <property type="match status" value="1"/>
</dbReference>
<dbReference type="GO" id="GO:0071949">
    <property type="term" value="F:FAD binding"/>
    <property type="evidence" value="ECO:0000318"/>
    <property type="project" value="GO_Central"/>
</dbReference>
<reference evidence="16 17" key="1">
    <citation type="journal article" date="2003" name="Proc. Natl. Acad. Sci. U.S.A.">
        <title>Complete genome sequence of the Q-fever pathogen, Coxiella burnetii.</title>
        <authorList>
            <person name="Seshadri R."/>
            <person name="Paulsen I.T."/>
            <person name="Eisen J.A."/>
            <person name="Read T.D."/>
            <person name="Nelson K.E."/>
            <person name="Nelson W.C."/>
            <person name="Ward N.L."/>
            <person name="Tettelin H."/>
            <person name="Davidsen T.M."/>
            <person name="Beanan M.J."/>
            <person name="Deboy R.T."/>
            <person name="Daugherty S.C."/>
            <person name="Brinkac L.M."/>
            <person name="Madupu R."/>
            <person name="Dodson R.J."/>
            <person name="Khouri H.M."/>
            <person name="Lee K.H."/>
            <person name="Carty H.A."/>
            <person name="Scanlan D."/>
            <person name="Heinzen R.A."/>
            <person name="Thompson H.A."/>
            <person name="Samuel J.E."/>
            <person name="Fraser C.M."/>
            <person name="Heidelberg J.F."/>
        </authorList>
    </citation>
    <scope>NUCLEOTIDE SEQUENCE [LARGE SCALE GENOMIC DNA]</scope>
    <source>
        <strain evidence="17">RSA 493 / Nine Mile phase I</strain>
    </source>
</reference>
<dbReference type="STRING" id="227377.CBU_1176"/>
<dbReference type="Proteomes" id="UP000002671">
    <property type="component" value="Chromosome"/>
</dbReference>
<feature type="site" description="Electron transfer via tryptophanyl radical" evidence="13">
    <location>
        <position position="301"/>
    </location>
</feature>
<keyword evidence="6 12" id="KW-0274">FAD</keyword>
<feature type="binding site" evidence="12">
    <location>
        <begin position="229"/>
        <end position="233"/>
    </location>
    <ligand>
        <name>FAD</name>
        <dbReference type="ChEBI" id="CHEBI:57692"/>
    </ligand>
</feature>
<dbReference type="EnsemblBacteria" id="AAO90685">
    <property type="protein sequence ID" value="AAO90685"/>
    <property type="gene ID" value="CBU_1176"/>
</dbReference>
<dbReference type="eggNOG" id="COG0415">
    <property type="taxonomic scope" value="Bacteria"/>
</dbReference>
<comment type="similarity">
    <text evidence="14">Belongs to the DNA photolyase family.</text>
</comment>
<feature type="binding site" evidence="12">
    <location>
        <position position="267"/>
    </location>
    <ligand>
        <name>FAD</name>
        <dbReference type="ChEBI" id="CHEBI:57692"/>
    </ligand>
</feature>
<dbReference type="InterPro" id="IPR036134">
    <property type="entry name" value="Crypto/Photolyase_FAD-like_sf"/>
</dbReference>
<dbReference type="InterPro" id="IPR014729">
    <property type="entry name" value="Rossmann-like_a/b/a_fold"/>
</dbReference>
<comment type="cofactor">
    <cofactor evidence="1">
        <name>(6R)-5,10-methylene-5,6,7,8-tetrahydrofolate</name>
        <dbReference type="ChEBI" id="CHEBI:15636"/>
    </cofactor>
</comment>
<keyword evidence="5 12" id="KW-0285">Flavoprotein</keyword>
<dbReference type="PANTHER" id="PTHR11455:SF9">
    <property type="entry name" value="CRYPTOCHROME CIRCADIAN CLOCK 5 ISOFORM X1"/>
    <property type="match status" value="1"/>
</dbReference>
<dbReference type="PATRIC" id="fig|227377.7.peg.1173"/>
<dbReference type="PROSITE" id="PS00691">
    <property type="entry name" value="DNA_PHOTOLYASES_1_2"/>
    <property type="match status" value="1"/>
</dbReference>
<dbReference type="KEGG" id="cbu:CBU_1176"/>
<evidence type="ECO:0000256" key="3">
    <source>
        <dbReference type="ARBA" id="ARBA00013149"/>
    </source>
</evidence>
<dbReference type="EC" id="4.1.99.3" evidence="3"/>
<protein>
    <recommendedName>
        <fullName evidence="4">Deoxyribodipyrimidine photo-lyase</fullName>
        <ecNumber evidence="3">4.1.99.3</ecNumber>
    </recommendedName>
    <alternativeName>
        <fullName evidence="8">DNA photolyase</fullName>
    </alternativeName>
    <alternativeName>
        <fullName evidence="11">Photoreactivating enzyme</fullName>
    </alternativeName>
</protein>
<feature type="site" description="Electron transfer via tryptophanyl radical" evidence="13">
    <location>
        <position position="354"/>
    </location>
</feature>
<keyword evidence="17" id="KW-1185">Reference proteome</keyword>
<dbReference type="RefSeq" id="NP_820171.1">
    <property type="nucleotide sequence ID" value="NC_002971.4"/>
</dbReference>
<dbReference type="SUPFAM" id="SSF48173">
    <property type="entry name" value="Cryptochrome/photolyase FAD-binding domain"/>
    <property type="match status" value="1"/>
</dbReference>
<dbReference type="Pfam" id="PF03441">
    <property type="entry name" value="FAD_binding_7"/>
    <property type="match status" value="1"/>
</dbReference>
<evidence type="ECO:0000313" key="16">
    <source>
        <dbReference type="EMBL" id="AAO90685.1"/>
    </source>
</evidence>
<comment type="cofactor">
    <cofactor evidence="12">
        <name>FAD</name>
        <dbReference type="ChEBI" id="CHEBI:57692"/>
    </cofactor>
    <text evidence="12">Binds 1 FAD per subunit.</text>
</comment>
<dbReference type="GO" id="GO:0003904">
    <property type="term" value="F:deoxyribodipyrimidine photo-lyase activity"/>
    <property type="evidence" value="ECO:0000318"/>
    <property type="project" value="GO_Central"/>
</dbReference>
<keyword evidence="16" id="KW-0456">Lyase</keyword>
<evidence type="ECO:0000256" key="9">
    <source>
        <dbReference type="ARBA" id="ARBA00033999"/>
    </source>
</evidence>
<dbReference type="GO" id="GO:0003677">
    <property type="term" value="F:DNA binding"/>
    <property type="evidence" value="ECO:0000318"/>
    <property type="project" value="GO_Central"/>
</dbReference>
<accession>Q83CE4</accession>
<evidence type="ECO:0000256" key="8">
    <source>
        <dbReference type="ARBA" id="ARBA00031671"/>
    </source>
</evidence>
<feature type="binding site" evidence="12">
    <location>
        <begin position="367"/>
        <end position="369"/>
    </location>
    <ligand>
        <name>FAD</name>
        <dbReference type="ChEBI" id="CHEBI:57692"/>
    </ligand>
</feature>
<dbReference type="Gene3D" id="3.40.50.620">
    <property type="entry name" value="HUPs"/>
    <property type="match status" value="1"/>
</dbReference>
<organism evidence="16 17">
    <name type="scientific">Coxiella burnetii (strain RSA 493 / Nine Mile phase I)</name>
    <dbReference type="NCBI Taxonomy" id="227377"/>
    <lineage>
        <taxon>Bacteria</taxon>
        <taxon>Pseudomonadati</taxon>
        <taxon>Pseudomonadota</taxon>
        <taxon>Gammaproteobacteria</taxon>
        <taxon>Legionellales</taxon>
        <taxon>Coxiellaceae</taxon>
        <taxon>Coxiella</taxon>
    </lineage>
</organism>
<proteinExistence type="inferred from homology"/>
<gene>
    <name evidence="16" type="primary">phrB</name>
    <name evidence="16" type="ordered locus">CBU_1176</name>
</gene>
<dbReference type="FunFam" id="1.10.579.10:FF:000003">
    <property type="entry name" value="Deoxyribodipyrimidine photo-lyase"/>
    <property type="match status" value="1"/>
</dbReference>
<comment type="function">
    <text evidence="10">Involved in repair of UV radiation-induced DNA damage. Catalyzes the light-dependent monomerization (300-600 nm) of cyclobutyl pyrimidine dimers (in cis-syn configuration), which are formed between adjacent bases on the same DNA strand upon exposure to ultraviolet radiation.</text>
</comment>
<comment type="catalytic activity">
    <reaction evidence="9">
        <text>cyclobutadipyrimidine (in DNA) = 2 pyrimidine residues (in DNA).</text>
        <dbReference type="EC" id="4.1.99.3"/>
    </reaction>
</comment>
<evidence type="ECO:0000256" key="2">
    <source>
        <dbReference type="ARBA" id="ARBA00005862"/>
    </source>
</evidence>
<evidence type="ECO:0000256" key="10">
    <source>
        <dbReference type="ARBA" id="ARBA00059220"/>
    </source>
</evidence>
<evidence type="ECO:0000256" key="12">
    <source>
        <dbReference type="PIRSR" id="PIRSR602081-1"/>
    </source>
</evidence>
<dbReference type="AlphaFoldDB" id="Q83CE4"/>
<dbReference type="RefSeq" id="WP_010958052.1">
    <property type="nucleotide sequence ID" value="NC_002971.4"/>
</dbReference>
<keyword evidence="7 14" id="KW-0157">Chromophore</keyword>
<dbReference type="PRINTS" id="PR00147">
    <property type="entry name" value="DNAPHOTLYASE"/>
</dbReference>
<comment type="similarity">
    <text evidence="2">Belongs to the DNA photolyase class-1 family.</text>
</comment>
<dbReference type="PROSITE" id="PS51645">
    <property type="entry name" value="PHR_CRY_ALPHA_BETA"/>
    <property type="match status" value="1"/>
</dbReference>